<protein>
    <recommendedName>
        <fullName evidence="2">UPF0033 domain-containing protein</fullName>
    </recommendedName>
</protein>
<dbReference type="InterPro" id="IPR001455">
    <property type="entry name" value="TusA-like"/>
</dbReference>
<dbReference type="CDD" id="cd00291">
    <property type="entry name" value="SirA_YedF_YeeD"/>
    <property type="match status" value="1"/>
</dbReference>
<accession>A0ABT2R3X5</accession>
<dbReference type="Pfam" id="PF01206">
    <property type="entry name" value="TusA"/>
    <property type="match status" value="1"/>
</dbReference>
<comment type="caution">
    <text evidence="3">The sequence shown here is derived from an EMBL/GenBank/DDBJ whole genome shotgun (WGS) entry which is preliminary data.</text>
</comment>
<evidence type="ECO:0000313" key="4">
    <source>
        <dbReference type="Proteomes" id="UP001064106"/>
    </source>
</evidence>
<organism evidence="3 4">
    <name type="scientific">Alloalcanivorax balearicus MACL04</name>
    <dbReference type="NCBI Taxonomy" id="1177182"/>
    <lineage>
        <taxon>Bacteria</taxon>
        <taxon>Pseudomonadati</taxon>
        <taxon>Pseudomonadota</taxon>
        <taxon>Gammaproteobacteria</taxon>
        <taxon>Oceanospirillales</taxon>
        <taxon>Alcanivoracaceae</taxon>
        <taxon>Alloalcanivorax</taxon>
    </lineage>
</organism>
<dbReference type="PANTHER" id="PTHR33279:SF6">
    <property type="entry name" value="SULFUR CARRIER PROTEIN YEDF-RELATED"/>
    <property type="match status" value="1"/>
</dbReference>
<comment type="similarity">
    <text evidence="1">Belongs to the sulfur carrier protein TusA family.</text>
</comment>
<name>A0ABT2R3X5_9GAMM</name>
<dbReference type="PANTHER" id="PTHR33279">
    <property type="entry name" value="SULFUR CARRIER PROTEIN YEDF-RELATED"/>
    <property type="match status" value="1"/>
</dbReference>
<feature type="domain" description="UPF0033" evidence="2">
    <location>
        <begin position="9"/>
        <end position="77"/>
    </location>
</feature>
<evidence type="ECO:0000259" key="2">
    <source>
        <dbReference type="Pfam" id="PF01206"/>
    </source>
</evidence>
<keyword evidence="4" id="KW-1185">Reference proteome</keyword>
<proteinExistence type="inferred from homology"/>
<dbReference type="Proteomes" id="UP001064106">
    <property type="component" value="Unassembled WGS sequence"/>
</dbReference>
<dbReference type="InterPro" id="IPR036868">
    <property type="entry name" value="TusA-like_sf"/>
</dbReference>
<dbReference type="Gene3D" id="3.30.110.40">
    <property type="entry name" value="TusA-like domain"/>
    <property type="match status" value="1"/>
</dbReference>
<sequence>MDGVTMSHHELDARRLLCPMPVIKTQNQVNALRQGDTLTVICTDPGALNDIPAWCRINGHTVLETREEGHEVRVTLEIGEPSIAL</sequence>
<gene>
    <name evidence="3" type="ORF">MA04_03707</name>
</gene>
<evidence type="ECO:0000313" key="3">
    <source>
        <dbReference type="EMBL" id="MCU5784407.1"/>
    </source>
</evidence>
<dbReference type="SUPFAM" id="SSF64307">
    <property type="entry name" value="SirA-like"/>
    <property type="match status" value="1"/>
</dbReference>
<evidence type="ECO:0000256" key="1">
    <source>
        <dbReference type="ARBA" id="ARBA00008984"/>
    </source>
</evidence>
<dbReference type="EMBL" id="ARXS01000030">
    <property type="protein sequence ID" value="MCU5784407.1"/>
    <property type="molecule type" value="Genomic_DNA"/>
</dbReference>
<reference evidence="3" key="1">
    <citation type="submission" date="2012-09" db="EMBL/GenBank/DDBJ databases">
        <title>Genome Sequence of alkane-degrading Bacterium Alcanivorax balearicus MACL04.</title>
        <authorList>
            <person name="Lai Q."/>
            <person name="Shao Z."/>
        </authorList>
    </citation>
    <scope>NUCLEOTIDE SEQUENCE</scope>
    <source>
        <strain evidence="3">MACL04</strain>
    </source>
</reference>